<evidence type="ECO:0000259" key="1">
    <source>
        <dbReference type="Pfam" id="PF23212"/>
    </source>
</evidence>
<feature type="domain" description="DUF7064" evidence="1">
    <location>
        <begin position="127"/>
        <end position="248"/>
    </location>
</feature>
<dbReference type="AlphaFoldDB" id="A0A062UIA3"/>
<dbReference type="InterPro" id="IPR055493">
    <property type="entry name" value="DUF7065"/>
</dbReference>
<evidence type="ECO:0000313" key="3">
    <source>
        <dbReference type="EMBL" id="KCZ57448.1"/>
    </source>
</evidence>
<name>A0A062UIA3_9PROT</name>
<evidence type="ECO:0000259" key="2">
    <source>
        <dbReference type="Pfam" id="PF23213"/>
    </source>
</evidence>
<dbReference type="STRING" id="1280947.HY30_04570"/>
<comment type="caution">
    <text evidence="3">The sequence shown here is derived from an EMBL/GenBank/DDBJ whole genome shotgun (WGS) entry which is preliminary data.</text>
</comment>
<accession>A0A062UIA3</accession>
<reference evidence="3 4" key="1">
    <citation type="journal article" date="2014" name="Antonie Van Leeuwenhoek">
        <title>Hyphomonas beringensis sp. nov. and Hyphomonas chukchiensis sp. nov., isolated from surface seawater of the Bering Sea and Chukchi Sea.</title>
        <authorList>
            <person name="Li C."/>
            <person name="Lai Q."/>
            <person name="Li G."/>
            <person name="Dong C."/>
            <person name="Wang J."/>
            <person name="Liao Y."/>
            <person name="Shao Z."/>
        </authorList>
    </citation>
    <scope>NUCLEOTIDE SEQUENCE [LARGE SCALE GENOMIC DNA]</scope>
    <source>
        <strain evidence="3 4">BH-BN04-4</strain>
    </source>
</reference>
<dbReference type="Proteomes" id="UP000027190">
    <property type="component" value="Unassembled WGS sequence"/>
</dbReference>
<proteinExistence type="predicted"/>
<dbReference type="Pfam" id="PF23212">
    <property type="entry name" value="DUF7064"/>
    <property type="match status" value="1"/>
</dbReference>
<evidence type="ECO:0000313" key="4">
    <source>
        <dbReference type="Proteomes" id="UP000027190"/>
    </source>
</evidence>
<gene>
    <name evidence="3" type="ORF">HY30_04570</name>
</gene>
<feature type="domain" description="DUF7065" evidence="2">
    <location>
        <begin position="42"/>
        <end position="122"/>
    </location>
</feature>
<sequence>MFKEGGERYILSSGEKAEHELGPNDRQAAKQVVGSHTAEALGDGRMRFTWGEEECEGDLEFYESFHEPRNWSKTGHSDDFMSSINSDGHLECSGRIRGTVKIGMNSYNIDGLCHRDRSWGFRDNSRASLHRYRMFSGTVGPELSFASFLLDLKDGPKMVAGFVARHGEDLDVRDLRVITRFDSDGLTPLGATGILTLETGEEVRIEACSVQGFMTPVPEAGAASQDHISTFMYNGKTGFLDLELSTNPGRGTYIPTQEDVTFLAVDQGLSASVRYTD</sequence>
<dbReference type="PATRIC" id="fig|1280947.3.peg.2100"/>
<dbReference type="InterPro" id="IPR055492">
    <property type="entry name" value="DUF7064"/>
</dbReference>
<dbReference type="EMBL" id="AWFG01000030">
    <property type="protein sequence ID" value="KCZ57448.1"/>
    <property type="molecule type" value="Genomic_DNA"/>
</dbReference>
<protein>
    <submittedName>
        <fullName evidence="3">Uncharacterized protein</fullName>
    </submittedName>
</protein>
<organism evidence="3 4">
    <name type="scientific">Hyphomonas chukchiensis</name>
    <dbReference type="NCBI Taxonomy" id="1280947"/>
    <lineage>
        <taxon>Bacteria</taxon>
        <taxon>Pseudomonadati</taxon>
        <taxon>Pseudomonadota</taxon>
        <taxon>Alphaproteobacteria</taxon>
        <taxon>Hyphomonadales</taxon>
        <taxon>Hyphomonadaceae</taxon>
        <taxon>Hyphomonas</taxon>
    </lineage>
</organism>
<dbReference type="Pfam" id="PF23213">
    <property type="entry name" value="DUF7065"/>
    <property type="match status" value="1"/>
</dbReference>
<keyword evidence="4" id="KW-1185">Reference proteome</keyword>